<dbReference type="SUPFAM" id="SSF48452">
    <property type="entry name" value="TPR-like"/>
    <property type="match status" value="1"/>
</dbReference>
<gene>
    <name evidence="2" type="ORF">ISU10_18020</name>
</gene>
<dbReference type="InterPro" id="IPR049945">
    <property type="entry name" value="AAA_22"/>
</dbReference>
<dbReference type="Proteomes" id="UP000660668">
    <property type="component" value="Unassembled WGS sequence"/>
</dbReference>
<feature type="domain" description="HTH luxR-type" evidence="1">
    <location>
        <begin position="690"/>
        <end position="755"/>
    </location>
</feature>
<dbReference type="PROSITE" id="PS50043">
    <property type="entry name" value="HTH_LUXR_2"/>
    <property type="match status" value="1"/>
</dbReference>
<dbReference type="InterPro" id="IPR011990">
    <property type="entry name" value="TPR-like_helical_dom_sf"/>
</dbReference>
<dbReference type="InterPro" id="IPR016032">
    <property type="entry name" value="Sig_transdc_resp-reg_C-effctor"/>
</dbReference>
<comment type="caution">
    <text evidence="2">The sequence shown here is derived from an EMBL/GenBank/DDBJ whole genome shotgun (WGS) entry which is preliminary data.</text>
</comment>
<evidence type="ECO:0000259" key="1">
    <source>
        <dbReference type="PROSITE" id="PS50043"/>
    </source>
</evidence>
<dbReference type="Pfam" id="PF25872">
    <property type="entry name" value="HTH_77"/>
    <property type="match status" value="1"/>
</dbReference>
<dbReference type="InterPro" id="IPR000792">
    <property type="entry name" value="Tscrpt_reg_LuxR_C"/>
</dbReference>
<proteinExistence type="predicted"/>
<dbReference type="PANTHER" id="PTHR47691:SF3">
    <property type="entry name" value="HTH-TYPE TRANSCRIPTIONAL REGULATOR RV0890C-RELATED"/>
    <property type="match status" value="1"/>
</dbReference>
<accession>A0A930VLF2</accession>
<dbReference type="PRINTS" id="PR00038">
    <property type="entry name" value="HTHLUXR"/>
</dbReference>
<dbReference type="InterPro" id="IPR058852">
    <property type="entry name" value="HTH_77"/>
</dbReference>
<dbReference type="Gene3D" id="1.25.40.10">
    <property type="entry name" value="Tetratricopeptide repeat domain"/>
    <property type="match status" value="1"/>
</dbReference>
<sequence>MSRGLPVELTSFVGRRVELAEGRRMLRSARPVTLVGPGGVGKTRLAQRLARQVERVFPDGVVLVELAALQDAASLSTTIAGALGIDPQDFAPDVAITAYLRTRRLLLVLDNCEHVLDACHDLVAGLLSDAPDLRVLATSRQPLGLPEEHVMVIGTLAVPTAEEAAAGRVGHADAVALLADRARAVAPGFRVDAGNAALVARLCRALDGIPLAIELAAPRLRVLALAQLVDRLDEPLALLTTGPRDAPGRHQTLRAVIDWSYELCTPQEQALWARMSVFEGGADHDAVEAVGGEPGSSVADALAGLVDKSIVISTAVDDRPRYRMLETIREYGAERLAERGEEDGARRRHQEHFVRFARSARTSAVGADQLGWLARVSLDLGNVRAAFEHSLARDDAASALEMATSLVWFWSPGGAPDEGAKWFTRALACADDESPPLLHALAAAAILAGDRSDVDTALAVAQRAATLPVRGDDAADRAARWILEATGAIAGGDLSTAEAAYREALAAYQEAGDLFGQLECWAMVGVTTGYLGRTDEAVATLAQGRLVCEAHGEVIMRGQLLDYTAVLLTRAGRSREALGAIKQCLSNWSIRRPFVLVSALLQAAQIFADEGEEATAAGLLGARERIWDDHGLLPGPFSADEARAAVRKKAVDVLGEESFQEAFDAGYAMTRAQAVGLVLGRELSDPHPPSSDATAVLSKRERQVAQLLATGSTNKQIAAELTISSRTAEGHVAKVMDKLGVTSREQVAAWLVGAQE</sequence>
<dbReference type="CDD" id="cd06170">
    <property type="entry name" value="LuxR_C_like"/>
    <property type="match status" value="1"/>
</dbReference>
<dbReference type="SMART" id="SM00382">
    <property type="entry name" value="AAA"/>
    <property type="match status" value="1"/>
</dbReference>
<dbReference type="Pfam" id="PF13401">
    <property type="entry name" value="AAA_22"/>
    <property type="match status" value="1"/>
</dbReference>
<protein>
    <submittedName>
        <fullName evidence="2">AAA family ATPase</fullName>
    </submittedName>
</protein>
<dbReference type="InterPro" id="IPR036388">
    <property type="entry name" value="WH-like_DNA-bd_sf"/>
</dbReference>
<organism evidence="2 3">
    <name type="scientific">Nocardioides agariphilus</name>
    <dbReference type="NCBI Taxonomy" id="433664"/>
    <lineage>
        <taxon>Bacteria</taxon>
        <taxon>Bacillati</taxon>
        <taxon>Actinomycetota</taxon>
        <taxon>Actinomycetes</taxon>
        <taxon>Propionibacteriales</taxon>
        <taxon>Nocardioidaceae</taxon>
        <taxon>Nocardioides</taxon>
    </lineage>
</organism>
<dbReference type="PANTHER" id="PTHR47691">
    <property type="entry name" value="REGULATOR-RELATED"/>
    <property type="match status" value="1"/>
</dbReference>
<dbReference type="EMBL" id="JADKPO010000029">
    <property type="protein sequence ID" value="MBF4769669.1"/>
    <property type="molecule type" value="Genomic_DNA"/>
</dbReference>
<dbReference type="SMART" id="SM00421">
    <property type="entry name" value="HTH_LUXR"/>
    <property type="match status" value="1"/>
</dbReference>
<evidence type="ECO:0000313" key="2">
    <source>
        <dbReference type="EMBL" id="MBF4769669.1"/>
    </source>
</evidence>
<dbReference type="RefSeq" id="WP_194697816.1">
    <property type="nucleotide sequence ID" value="NZ_JADKPO010000029.1"/>
</dbReference>
<dbReference type="InterPro" id="IPR003593">
    <property type="entry name" value="AAA+_ATPase"/>
</dbReference>
<dbReference type="GO" id="GO:0006355">
    <property type="term" value="P:regulation of DNA-templated transcription"/>
    <property type="evidence" value="ECO:0007669"/>
    <property type="project" value="InterPro"/>
</dbReference>
<dbReference type="InterPro" id="IPR027417">
    <property type="entry name" value="P-loop_NTPase"/>
</dbReference>
<dbReference type="AlphaFoldDB" id="A0A930VLF2"/>
<reference evidence="2" key="1">
    <citation type="submission" date="2020-11" db="EMBL/GenBank/DDBJ databases">
        <title>Nocardioides cynanchi sp. nov., isolated from soil of rhizosphere of Cynanchum wilfordii.</title>
        <authorList>
            <person name="Lee J.-S."/>
            <person name="Suh M.K."/>
            <person name="Kim J.-S."/>
        </authorList>
    </citation>
    <scope>NUCLEOTIDE SEQUENCE</scope>
    <source>
        <strain evidence="2">KCTC 19276</strain>
    </source>
</reference>
<name>A0A930VLF2_9ACTN</name>
<dbReference type="GO" id="GO:0016887">
    <property type="term" value="F:ATP hydrolysis activity"/>
    <property type="evidence" value="ECO:0007669"/>
    <property type="project" value="InterPro"/>
</dbReference>
<dbReference type="GO" id="GO:0003677">
    <property type="term" value="F:DNA binding"/>
    <property type="evidence" value="ECO:0007669"/>
    <property type="project" value="InterPro"/>
</dbReference>
<dbReference type="Pfam" id="PF00196">
    <property type="entry name" value="GerE"/>
    <property type="match status" value="1"/>
</dbReference>
<keyword evidence="3" id="KW-1185">Reference proteome</keyword>
<dbReference type="Gene3D" id="1.10.10.10">
    <property type="entry name" value="Winged helix-like DNA-binding domain superfamily/Winged helix DNA-binding domain"/>
    <property type="match status" value="1"/>
</dbReference>
<dbReference type="PRINTS" id="PR00364">
    <property type="entry name" value="DISEASERSIST"/>
</dbReference>
<dbReference type="SUPFAM" id="SSF46894">
    <property type="entry name" value="C-terminal effector domain of the bipartite response regulators"/>
    <property type="match status" value="1"/>
</dbReference>
<dbReference type="Gene3D" id="3.40.50.300">
    <property type="entry name" value="P-loop containing nucleotide triphosphate hydrolases"/>
    <property type="match status" value="1"/>
</dbReference>
<evidence type="ECO:0000313" key="3">
    <source>
        <dbReference type="Proteomes" id="UP000660668"/>
    </source>
</evidence>
<dbReference type="SUPFAM" id="SSF52540">
    <property type="entry name" value="P-loop containing nucleoside triphosphate hydrolases"/>
    <property type="match status" value="1"/>
</dbReference>